<name>A0A8S0U8N1_OLEEU</name>
<dbReference type="InterPro" id="IPR008271">
    <property type="entry name" value="Ser/Thr_kinase_AS"/>
</dbReference>
<evidence type="ECO:0000256" key="2">
    <source>
        <dbReference type="ARBA" id="ARBA00022527"/>
    </source>
</evidence>
<dbReference type="Gene3D" id="1.10.510.10">
    <property type="entry name" value="Transferase(Phosphotransferase) domain 1"/>
    <property type="match status" value="2"/>
</dbReference>
<comment type="catalytic activity">
    <reaction evidence="7">
        <text>L-threonyl-[protein] + ATP = O-phospho-L-threonyl-[protein] + ADP + H(+)</text>
        <dbReference type="Rhea" id="RHEA:46608"/>
        <dbReference type="Rhea" id="RHEA-COMP:11060"/>
        <dbReference type="Rhea" id="RHEA-COMP:11605"/>
        <dbReference type="ChEBI" id="CHEBI:15378"/>
        <dbReference type="ChEBI" id="CHEBI:30013"/>
        <dbReference type="ChEBI" id="CHEBI:30616"/>
        <dbReference type="ChEBI" id="CHEBI:61977"/>
        <dbReference type="ChEBI" id="CHEBI:456216"/>
        <dbReference type="EC" id="2.7.11.1"/>
    </reaction>
</comment>
<dbReference type="InterPro" id="IPR011009">
    <property type="entry name" value="Kinase-like_dom_sf"/>
</dbReference>
<keyword evidence="6" id="KW-0067">ATP-binding</keyword>
<evidence type="ECO:0000259" key="10">
    <source>
        <dbReference type="PROSITE" id="PS50011"/>
    </source>
</evidence>
<evidence type="ECO:0000313" key="12">
    <source>
        <dbReference type="Proteomes" id="UP000594638"/>
    </source>
</evidence>
<evidence type="ECO:0000256" key="1">
    <source>
        <dbReference type="ARBA" id="ARBA00012513"/>
    </source>
</evidence>
<evidence type="ECO:0000256" key="4">
    <source>
        <dbReference type="ARBA" id="ARBA00022741"/>
    </source>
</evidence>
<evidence type="ECO:0000313" key="11">
    <source>
        <dbReference type="EMBL" id="CAA3014111.1"/>
    </source>
</evidence>
<dbReference type="AlphaFoldDB" id="A0A8S0U8N1"/>
<dbReference type="Proteomes" id="UP000594638">
    <property type="component" value="Unassembled WGS sequence"/>
</dbReference>
<dbReference type="PROSITE" id="PS50011">
    <property type="entry name" value="PROTEIN_KINASE_DOM"/>
    <property type="match status" value="1"/>
</dbReference>
<feature type="compositionally biased region" description="Basic and acidic residues" evidence="9">
    <location>
        <begin position="114"/>
        <end position="124"/>
    </location>
</feature>
<dbReference type="PROSITE" id="PS00108">
    <property type="entry name" value="PROTEIN_KINASE_ST"/>
    <property type="match status" value="1"/>
</dbReference>
<proteinExistence type="predicted"/>
<dbReference type="GO" id="GO:0005524">
    <property type="term" value="F:ATP binding"/>
    <property type="evidence" value="ECO:0007669"/>
    <property type="project" value="UniProtKB-KW"/>
</dbReference>
<accession>A0A8S0U8N1</accession>
<sequence length="124" mass="13821">MDEITILKLIVEGDPEDKKCVVKLLDHFKHSGPNGQHVCVVFEYLVGLDYLHRHLSIIHTDLKPENILLLSMIDPAKDPTKSDTPFVLPFSKSKILSESGTSKDGKSSNGDLTKNQKKENPKKG</sequence>
<evidence type="ECO:0000256" key="6">
    <source>
        <dbReference type="ARBA" id="ARBA00022840"/>
    </source>
</evidence>
<dbReference type="GO" id="GO:0050684">
    <property type="term" value="P:regulation of mRNA processing"/>
    <property type="evidence" value="ECO:0007669"/>
    <property type="project" value="TreeGrafter"/>
</dbReference>
<reference evidence="11 12" key="1">
    <citation type="submission" date="2019-12" db="EMBL/GenBank/DDBJ databases">
        <authorList>
            <person name="Alioto T."/>
            <person name="Alioto T."/>
            <person name="Gomez Garrido J."/>
        </authorList>
    </citation>
    <scope>NUCLEOTIDE SEQUENCE [LARGE SCALE GENOMIC DNA]</scope>
</reference>
<keyword evidence="5 11" id="KW-0418">Kinase</keyword>
<keyword evidence="3" id="KW-0808">Transferase</keyword>
<feature type="domain" description="Protein kinase" evidence="10">
    <location>
        <begin position="1"/>
        <end position="124"/>
    </location>
</feature>
<evidence type="ECO:0000256" key="8">
    <source>
        <dbReference type="ARBA" id="ARBA00048679"/>
    </source>
</evidence>
<dbReference type="Gramene" id="OE9A016446T1">
    <property type="protein sequence ID" value="OE9A016446C1"/>
    <property type="gene ID" value="OE9A016446"/>
</dbReference>
<evidence type="ECO:0000256" key="9">
    <source>
        <dbReference type="SAM" id="MobiDB-lite"/>
    </source>
</evidence>
<dbReference type="PANTHER" id="PTHR47634">
    <property type="entry name" value="PROTEIN KINASE DOMAIN-CONTAINING PROTEIN-RELATED"/>
    <property type="match status" value="1"/>
</dbReference>
<dbReference type="InterPro" id="IPR051334">
    <property type="entry name" value="SRPK"/>
</dbReference>
<feature type="region of interest" description="Disordered" evidence="9">
    <location>
        <begin position="96"/>
        <end position="124"/>
    </location>
</feature>
<dbReference type="InterPro" id="IPR000719">
    <property type="entry name" value="Prot_kinase_dom"/>
</dbReference>
<dbReference type="SUPFAM" id="SSF56112">
    <property type="entry name" value="Protein kinase-like (PK-like)"/>
    <property type="match status" value="1"/>
</dbReference>
<dbReference type="EMBL" id="CACTIH010007469">
    <property type="protein sequence ID" value="CAA3014111.1"/>
    <property type="molecule type" value="Genomic_DNA"/>
</dbReference>
<evidence type="ECO:0000256" key="5">
    <source>
        <dbReference type="ARBA" id="ARBA00022777"/>
    </source>
</evidence>
<keyword evidence="4" id="KW-0547">Nucleotide-binding</keyword>
<dbReference type="PANTHER" id="PTHR47634:SF9">
    <property type="entry name" value="PROTEIN KINASE DOMAIN-CONTAINING PROTEIN-RELATED"/>
    <property type="match status" value="1"/>
</dbReference>
<comment type="catalytic activity">
    <reaction evidence="8">
        <text>L-seryl-[protein] + ATP = O-phospho-L-seryl-[protein] + ADP + H(+)</text>
        <dbReference type="Rhea" id="RHEA:17989"/>
        <dbReference type="Rhea" id="RHEA-COMP:9863"/>
        <dbReference type="Rhea" id="RHEA-COMP:11604"/>
        <dbReference type="ChEBI" id="CHEBI:15378"/>
        <dbReference type="ChEBI" id="CHEBI:29999"/>
        <dbReference type="ChEBI" id="CHEBI:30616"/>
        <dbReference type="ChEBI" id="CHEBI:83421"/>
        <dbReference type="ChEBI" id="CHEBI:456216"/>
        <dbReference type="EC" id="2.7.11.1"/>
    </reaction>
</comment>
<organism evidence="11 12">
    <name type="scientific">Olea europaea subsp. europaea</name>
    <dbReference type="NCBI Taxonomy" id="158383"/>
    <lineage>
        <taxon>Eukaryota</taxon>
        <taxon>Viridiplantae</taxon>
        <taxon>Streptophyta</taxon>
        <taxon>Embryophyta</taxon>
        <taxon>Tracheophyta</taxon>
        <taxon>Spermatophyta</taxon>
        <taxon>Magnoliopsida</taxon>
        <taxon>eudicotyledons</taxon>
        <taxon>Gunneridae</taxon>
        <taxon>Pentapetalae</taxon>
        <taxon>asterids</taxon>
        <taxon>lamiids</taxon>
        <taxon>Lamiales</taxon>
        <taxon>Oleaceae</taxon>
        <taxon>Oleeae</taxon>
        <taxon>Olea</taxon>
    </lineage>
</organism>
<protein>
    <recommendedName>
        <fullName evidence="1">non-specific serine/threonine protein kinase</fullName>
        <ecNumber evidence="1">2.7.11.1</ecNumber>
    </recommendedName>
</protein>
<keyword evidence="2" id="KW-0723">Serine/threonine-protein kinase</keyword>
<dbReference type="EC" id="2.7.11.1" evidence="1"/>
<dbReference type="GO" id="GO:0000245">
    <property type="term" value="P:spliceosomal complex assembly"/>
    <property type="evidence" value="ECO:0007669"/>
    <property type="project" value="TreeGrafter"/>
</dbReference>
<dbReference type="OrthoDB" id="1720217at2759"/>
<gene>
    <name evidence="11" type="ORF">OLEA9_A016446</name>
</gene>
<evidence type="ECO:0000256" key="3">
    <source>
        <dbReference type="ARBA" id="ARBA00022679"/>
    </source>
</evidence>
<dbReference type="Gene3D" id="3.30.200.20">
    <property type="entry name" value="Phosphorylase Kinase, domain 1"/>
    <property type="match status" value="1"/>
</dbReference>
<comment type="caution">
    <text evidence="11">The sequence shown here is derived from an EMBL/GenBank/DDBJ whole genome shotgun (WGS) entry which is preliminary data.</text>
</comment>
<evidence type="ECO:0000256" key="7">
    <source>
        <dbReference type="ARBA" id="ARBA00047899"/>
    </source>
</evidence>
<keyword evidence="12" id="KW-1185">Reference proteome</keyword>
<dbReference type="GO" id="GO:0004674">
    <property type="term" value="F:protein serine/threonine kinase activity"/>
    <property type="evidence" value="ECO:0007669"/>
    <property type="project" value="UniProtKB-KW"/>
</dbReference>